<name>A0A832RVS1_9EURY</name>
<organism evidence="1 2">
    <name type="scientific">Methermicoccus shengliensis</name>
    <dbReference type="NCBI Taxonomy" id="660064"/>
    <lineage>
        <taxon>Archaea</taxon>
        <taxon>Methanobacteriati</taxon>
        <taxon>Methanobacteriota</taxon>
        <taxon>Stenosarchaea group</taxon>
        <taxon>Methanomicrobia</taxon>
        <taxon>Methanosarcinales</taxon>
        <taxon>Methermicoccaceae</taxon>
        <taxon>Methermicoccus</taxon>
    </lineage>
</organism>
<gene>
    <name evidence="1" type="ORF">HA299_01240</name>
</gene>
<dbReference type="AlphaFoldDB" id="A0A832RVS1"/>
<dbReference type="RefSeq" id="WP_042686322.1">
    <property type="nucleotide sequence ID" value="NZ_DUIH01000004.1"/>
</dbReference>
<protein>
    <submittedName>
        <fullName evidence="1">Uncharacterized protein</fullName>
    </submittedName>
</protein>
<evidence type="ECO:0000313" key="1">
    <source>
        <dbReference type="EMBL" id="HIH69236.1"/>
    </source>
</evidence>
<dbReference type="EMBL" id="DUIH01000004">
    <property type="protein sequence ID" value="HIH69236.1"/>
    <property type="molecule type" value="Genomic_DNA"/>
</dbReference>
<accession>A0A832RVS1</accession>
<sequence>MNSKFLTLILAIFFVSVVVCFVEEKELGHPQENTVEIESPENQLKHLKNIQMEADMVIVGDEKVRELVNGKEHLKMLEIIYNDSYVEDFYRVGFQYTEVEGCEGYKILGGKIYKFSVDLSNKTVLSVEEVENQTLKIRDERFGEGATVHSLVSMNTPSGTWHSLSNLWMYDFSIEGKGDIRAESGSSIKQECLKHSIVVREVYNKDNFGFMIFLGPESRKVWCNAEQPRFECRNGRESIECEIVYQEKRVWDRVKPSNLPSRVGFSYPWLVYVKPNQTIAFDLTVKLYGVENGNTHEVTHDWRVILTSPPSPSQMSSAEMKEYGIEKTYNCNYYAHNPIIIVKKGGEVI</sequence>
<evidence type="ECO:0000313" key="2">
    <source>
        <dbReference type="Proteomes" id="UP000600363"/>
    </source>
</evidence>
<dbReference type="Proteomes" id="UP000600363">
    <property type="component" value="Unassembled WGS sequence"/>
</dbReference>
<reference evidence="1" key="1">
    <citation type="journal article" date="2020" name="bioRxiv">
        <title>A rank-normalized archaeal taxonomy based on genome phylogeny resolves widespread incomplete and uneven classifications.</title>
        <authorList>
            <person name="Rinke C."/>
            <person name="Chuvochina M."/>
            <person name="Mussig A.J."/>
            <person name="Chaumeil P.-A."/>
            <person name="Waite D.W."/>
            <person name="Whitman W.B."/>
            <person name="Parks D.H."/>
            <person name="Hugenholtz P."/>
        </authorList>
    </citation>
    <scope>NUCLEOTIDE SEQUENCE</scope>
    <source>
        <strain evidence="1">UBA12518</strain>
    </source>
</reference>
<proteinExistence type="predicted"/>
<comment type="caution">
    <text evidence="1">The sequence shown here is derived from an EMBL/GenBank/DDBJ whole genome shotgun (WGS) entry which is preliminary data.</text>
</comment>